<sequence length="306" mass="35056">MLDFIEWLTQQDFGRRCILSVRDILSWVNFVNAVCERDEDSFMTIRAPEEEEEAERDLRLDAVTACVHAACLVYIDGLGSGTTVSCADSTLFARQMCLGFLQQRLSRMTKLDHEMLAALRLNLASQSVLEGLNACFDHRAEIYIPELGMSFQIQHEKTKIFGCQNPFTQGGGRKGLPKSFLNRFTQLVQEVCMEKLWGHKGSPWEFNLRDIFRWCQLMQTDQSPGFFNPGQHVALVYADRMRTEADKAKDTEFLLQTWGVFCQWLKENRLQRPGGTVNSEALNKLEVIILLLQKLNTKLKVFTGND</sequence>
<accession>A0ABV0S239</accession>
<organism evidence="4 5">
    <name type="scientific">Xenoophorus captivus</name>
    <dbReference type="NCBI Taxonomy" id="1517983"/>
    <lineage>
        <taxon>Eukaryota</taxon>
        <taxon>Metazoa</taxon>
        <taxon>Chordata</taxon>
        <taxon>Craniata</taxon>
        <taxon>Vertebrata</taxon>
        <taxon>Euteleostomi</taxon>
        <taxon>Actinopterygii</taxon>
        <taxon>Neopterygii</taxon>
        <taxon>Teleostei</taxon>
        <taxon>Neoteleostei</taxon>
        <taxon>Acanthomorphata</taxon>
        <taxon>Ovalentaria</taxon>
        <taxon>Atherinomorphae</taxon>
        <taxon>Cyprinodontiformes</taxon>
        <taxon>Goodeidae</taxon>
        <taxon>Xenoophorus</taxon>
    </lineage>
</organism>
<feature type="domain" description="Midasin AAA lid" evidence="3">
    <location>
        <begin position="179"/>
        <end position="252"/>
    </location>
</feature>
<dbReference type="Proteomes" id="UP001434883">
    <property type="component" value="Unassembled WGS sequence"/>
</dbReference>
<dbReference type="SUPFAM" id="SSF52540">
    <property type="entry name" value="P-loop containing nucleoside triphosphate hydrolases"/>
    <property type="match status" value="1"/>
</dbReference>
<dbReference type="Gene3D" id="3.40.50.300">
    <property type="entry name" value="P-loop containing nucleotide triphosphate hydrolases"/>
    <property type="match status" value="1"/>
</dbReference>
<evidence type="ECO:0000259" key="3">
    <source>
        <dbReference type="Pfam" id="PF17867"/>
    </source>
</evidence>
<proteinExistence type="predicted"/>
<name>A0ABV0S239_9TELE</name>
<protein>
    <recommendedName>
        <fullName evidence="3">Midasin AAA lid domain-containing protein</fullName>
    </recommendedName>
</protein>
<dbReference type="InterPro" id="IPR027417">
    <property type="entry name" value="P-loop_NTPase"/>
</dbReference>
<keyword evidence="5" id="KW-1185">Reference proteome</keyword>
<evidence type="ECO:0000313" key="4">
    <source>
        <dbReference type="EMBL" id="MEQ2214456.1"/>
    </source>
</evidence>
<dbReference type="InterPro" id="IPR040848">
    <property type="entry name" value="AAA_lid_7"/>
</dbReference>
<gene>
    <name evidence="4" type="ORF">XENOCAPTIV_007947</name>
</gene>
<evidence type="ECO:0000256" key="2">
    <source>
        <dbReference type="ARBA" id="ARBA00022840"/>
    </source>
</evidence>
<dbReference type="PANTHER" id="PTHR48103:SF2">
    <property type="entry name" value="MIDASIN"/>
    <property type="match status" value="1"/>
</dbReference>
<evidence type="ECO:0000256" key="1">
    <source>
        <dbReference type="ARBA" id="ARBA00022741"/>
    </source>
</evidence>
<reference evidence="4 5" key="1">
    <citation type="submission" date="2021-06" db="EMBL/GenBank/DDBJ databases">
        <authorList>
            <person name="Palmer J.M."/>
        </authorList>
    </citation>
    <scope>NUCLEOTIDE SEQUENCE [LARGE SCALE GENOMIC DNA]</scope>
    <source>
        <strain evidence="4 5">XC_2019</strain>
        <tissue evidence="4">Muscle</tissue>
    </source>
</reference>
<evidence type="ECO:0000313" key="5">
    <source>
        <dbReference type="Proteomes" id="UP001434883"/>
    </source>
</evidence>
<comment type="caution">
    <text evidence="4">The sequence shown here is derived from an EMBL/GenBank/DDBJ whole genome shotgun (WGS) entry which is preliminary data.</text>
</comment>
<dbReference type="EMBL" id="JAHRIN010067410">
    <property type="protein sequence ID" value="MEQ2214456.1"/>
    <property type="molecule type" value="Genomic_DNA"/>
</dbReference>
<keyword evidence="2" id="KW-0067">ATP-binding</keyword>
<dbReference type="Pfam" id="PF17867">
    <property type="entry name" value="AAA_lid_7"/>
    <property type="match status" value="1"/>
</dbReference>
<dbReference type="PANTHER" id="PTHR48103">
    <property type="entry name" value="MIDASIN-RELATED"/>
    <property type="match status" value="1"/>
</dbReference>
<keyword evidence="1" id="KW-0547">Nucleotide-binding</keyword>